<dbReference type="InterPro" id="IPR001499">
    <property type="entry name" value="GPCR_STE3"/>
</dbReference>
<evidence type="ECO:0000256" key="10">
    <source>
        <dbReference type="SAM" id="Phobius"/>
    </source>
</evidence>
<evidence type="ECO:0000256" key="1">
    <source>
        <dbReference type="ARBA" id="ARBA00004141"/>
    </source>
</evidence>
<feature type="transmembrane region" description="Helical" evidence="10">
    <location>
        <begin position="113"/>
        <end position="129"/>
    </location>
</feature>
<evidence type="ECO:0000256" key="8">
    <source>
        <dbReference type="ARBA" id="ARBA00023170"/>
    </source>
</evidence>
<evidence type="ECO:0000256" key="7">
    <source>
        <dbReference type="ARBA" id="ARBA00023136"/>
    </source>
</evidence>
<dbReference type="GO" id="GO:0004932">
    <property type="term" value="F:mating-type factor pheromone receptor activity"/>
    <property type="evidence" value="ECO:0007669"/>
    <property type="project" value="InterPro"/>
</dbReference>
<evidence type="ECO:0000256" key="6">
    <source>
        <dbReference type="ARBA" id="ARBA00023040"/>
    </source>
</evidence>
<comment type="caution">
    <text evidence="11">The sequence shown here is derived from an EMBL/GenBank/DDBJ whole genome shotgun (WGS) entry which is preliminary data.</text>
</comment>
<dbReference type="Pfam" id="PF02076">
    <property type="entry name" value="STE3"/>
    <property type="match status" value="1"/>
</dbReference>
<evidence type="ECO:0000313" key="12">
    <source>
        <dbReference type="Proteomes" id="UP001194468"/>
    </source>
</evidence>
<dbReference type="PANTHER" id="PTHR28097">
    <property type="entry name" value="PHEROMONE A FACTOR RECEPTOR"/>
    <property type="match status" value="1"/>
</dbReference>
<keyword evidence="8 11" id="KW-0675">Receptor</keyword>
<comment type="subcellular location">
    <subcellularLocation>
        <location evidence="1">Membrane</location>
        <topology evidence="1">Multi-pass membrane protein</topology>
    </subcellularLocation>
</comment>
<evidence type="ECO:0000313" key="11">
    <source>
        <dbReference type="EMBL" id="KAF8437133.1"/>
    </source>
</evidence>
<dbReference type="PRINTS" id="PR00899">
    <property type="entry name" value="GPCRSTE3"/>
</dbReference>
<sequence>MWPLVIGLISLVYAILTFRVAFQRKQQLKEIHHAGFSISLGHYRRLMTLCSVDIIFTVPLSIYVIILNAYDDPVGPYASWASVHTNVSHIAQYPAVLWQSTGDTAISVQLTRWLYILCAFLIFAFFGWAEEARDFYRQAFWSICHRLGYQRVSKSRSPADIPVYDINQQMRFKHLSMPLQVRVRRYSLQSSFCSETPPRPESLSESSSLRLSVDKGLIENPPRLPSLSGLGRYTNRISWESLIAVPEPALRRDRDRSLQGTDPLV</sequence>
<dbReference type="GO" id="GO:0000750">
    <property type="term" value="P:pheromone-dependent signal transduction involved in conjugation with cellular fusion"/>
    <property type="evidence" value="ECO:0007669"/>
    <property type="project" value="TreeGrafter"/>
</dbReference>
<reference evidence="11" key="1">
    <citation type="submission" date="2019-10" db="EMBL/GenBank/DDBJ databases">
        <authorList>
            <consortium name="DOE Joint Genome Institute"/>
            <person name="Kuo A."/>
            <person name="Miyauchi S."/>
            <person name="Kiss E."/>
            <person name="Drula E."/>
            <person name="Kohler A."/>
            <person name="Sanchez-Garcia M."/>
            <person name="Andreopoulos B."/>
            <person name="Barry K.W."/>
            <person name="Bonito G."/>
            <person name="Buee M."/>
            <person name="Carver A."/>
            <person name="Chen C."/>
            <person name="Cichocki N."/>
            <person name="Clum A."/>
            <person name="Culley D."/>
            <person name="Crous P.W."/>
            <person name="Fauchery L."/>
            <person name="Girlanda M."/>
            <person name="Hayes R."/>
            <person name="Keri Z."/>
            <person name="LaButti K."/>
            <person name="Lipzen A."/>
            <person name="Lombard V."/>
            <person name="Magnuson J."/>
            <person name="Maillard F."/>
            <person name="Morin E."/>
            <person name="Murat C."/>
            <person name="Nolan M."/>
            <person name="Ohm R."/>
            <person name="Pangilinan J."/>
            <person name="Pereira M."/>
            <person name="Perotto S."/>
            <person name="Peter M."/>
            <person name="Riley R."/>
            <person name="Sitrit Y."/>
            <person name="Stielow B."/>
            <person name="Szollosi G."/>
            <person name="Zifcakova L."/>
            <person name="Stursova M."/>
            <person name="Spatafora J.W."/>
            <person name="Tedersoo L."/>
            <person name="Vaario L.-M."/>
            <person name="Yamada A."/>
            <person name="Yan M."/>
            <person name="Wang P."/>
            <person name="Xu J."/>
            <person name="Bruns T."/>
            <person name="Baldrian P."/>
            <person name="Vilgalys R."/>
            <person name="Henrissat B."/>
            <person name="Grigoriev I.V."/>
            <person name="Hibbett D."/>
            <person name="Nagy L.G."/>
            <person name="Martin F.M."/>
        </authorList>
    </citation>
    <scope>NUCLEOTIDE SEQUENCE</scope>
    <source>
        <strain evidence="11">BED1</strain>
    </source>
</reference>
<feature type="transmembrane region" description="Helical" evidence="10">
    <location>
        <begin position="6"/>
        <end position="22"/>
    </location>
</feature>
<accession>A0AAD4BR13</accession>
<dbReference type="GO" id="GO:0005886">
    <property type="term" value="C:plasma membrane"/>
    <property type="evidence" value="ECO:0007669"/>
    <property type="project" value="TreeGrafter"/>
</dbReference>
<evidence type="ECO:0000256" key="3">
    <source>
        <dbReference type="ARBA" id="ARBA00022507"/>
    </source>
</evidence>
<organism evidence="11 12">
    <name type="scientific">Boletus edulis BED1</name>
    <dbReference type="NCBI Taxonomy" id="1328754"/>
    <lineage>
        <taxon>Eukaryota</taxon>
        <taxon>Fungi</taxon>
        <taxon>Dikarya</taxon>
        <taxon>Basidiomycota</taxon>
        <taxon>Agaricomycotina</taxon>
        <taxon>Agaricomycetes</taxon>
        <taxon>Agaricomycetidae</taxon>
        <taxon>Boletales</taxon>
        <taxon>Boletineae</taxon>
        <taxon>Boletaceae</taxon>
        <taxon>Boletoideae</taxon>
        <taxon>Boletus</taxon>
    </lineage>
</organism>
<keyword evidence="6" id="KW-0297">G-protein coupled receptor</keyword>
<keyword evidence="12" id="KW-1185">Reference proteome</keyword>
<evidence type="ECO:0000256" key="5">
    <source>
        <dbReference type="ARBA" id="ARBA00022989"/>
    </source>
</evidence>
<dbReference type="AlphaFoldDB" id="A0AAD4BR13"/>
<keyword evidence="4 10" id="KW-0812">Transmembrane</keyword>
<keyword evidence="3" id="KW-0589">Pheromone response</keyword>
<keyword evidence="7 10" id="KW-0472">Membrane</keyword>
<protein>
    <submittedName>
        <fullName evidence="11">Pheromone A receptor-domain-containing protein</fullName>
    </submittedName>
</protein>
<keyword evidence="5 10" id="KW-1133">Transmembrane helix</keyword>
<proteinExistence type="inferred from homology"/>
<gene>
    <name evidence="11" type="ORF">L210DRAFT_3546954</name>
</gene>
<evidence type="ECO:0000256" key="4">
    <source>
        <dbReference type="ARBA" id="ARBA00022692"/>
    </source>
</evidence>
<name>A0AAD4BR13_BOLED</name>
<evidence type="ECO:0000256" key="2">
    <source>
        <dbReference type="ARBA" id="ARBA00011085"/>
    </source>
</evidence>
<dbReference type="EMBL" id="WHUW01000019">
    <property type="protein sequence ID" value="KAF8437133.1"/>
    <property type="molecule type" value="Genomic_DNA"/>
</dbReference>
<dbReference type="PANTHER" id="PTHR28097:SF1">
    <property type="entry name" value="PHEROMONE A FACTOR RECEPTOR"/>
    <property type="match status" value="1"/>
</dbReference>
<evidence type="ECO:0000256" key="9">
    <source>
        <dbReference type="ARBA" id="ARBA00023224"/>
    </source>
</evidence>
<reference evidence="11" key="2">
    <citation type="journal article" date="2020" name="Nat. Commun.">
        <title>Large-scale genome sequencing of mycorrhizal fungi provides insights into the early evolution of symbiotic traits.</title>
        <authorList>
            <person name="Miyauchi S."/>
            <person name="Kiss E."/>
            <person name="Kuo A."/>
            <person name="Drula E."/>
            <person name="Kohler A."/>
            <person name="Sanchez-Garcia M."/>
            <person name="Morin E."/>
            <person name="Andreopoulos B."/>
            <person name="Barry K.W."/>
            <person name="Bonito G."/>
            <person name="Buee M."/>
            <person name="Carver A."/>
            <person name="Chen C."/>
            <person name="Cichocki N."/>
            <person name="Clum A."/>
            <person name="Culley D."/>
            <person name="Crous P.W."/>
            <person name="Fauchery L."/>
            <person name="Girlanda M."/>
            <person name="Hayes R.D."/>
            <person name="Keri Z."/>
            <person name="LaButti K."/>
            <person name="Lipzen A."/>
            <person name="Lombard V."/>
            <person name="Magnuson J."/>
            <person name="Maillard F."/>
            <person name="Murat C."/>
            <person name="Nolan M."/>
            <person name="Ohm R.A."/>
            <person name="Pangilinan J."/>
            <person name="Pereira M.F."/>
            <person name="Perotto S."/>
            <person name="Peter M."/>
            <person name="Pfister S."/>
            <person name="Riley R."/>
            <person name="Sitrit Y."/>
            <person name="Stielow J.B."/>
            <person name="Szollosi G."/>
            <person name="Zifcakova L."/>
            <person name="Stursova M."/>
            <person name="Spatafora J.W."/>
            <person name="Tedersoo L."/>
            <person name="Vaario L.M."/>
            <person name="Yamada A."/>
            <person name="Yan M."/>
            <person name="Wang P."/>
            <person name="Xu J."/>
            <person name="Bruns T."/>
            <person name="Baldrian P."/>
            <person name="Vilgalys R."/>
            <person name="Dunand C."/>
            <person name="Henrissat B."/>
            <person name="Grigoriev I.V."/>
            <person name="Hibbett D."/>
            <person name="Nagy L.G."/>
            <person name="Martin F.M."/>
        </authorList>
    </citation>
    <scope>NUCLEOTIDE SEQUENCE</scope>
    <source>
        <strain evidence="11">BED1</strain>
    </source>
</reference>
<keyword evidence="9" id="KW-0807">Transducer</keyword>
<comment type="similarity">
    <text evidence="2">Belongs to the G-protein coupled receptor 4 family.</text>
</comment>
<dbReference type="Proteomes" id="UP001194468">
    <property type="component" value="Unassembled WGS sequence"/>
</dbReference>
<feature type="transmembrane region" description="Helical" evidence="10">
    <location>
        <begin position="46"/>
        <end position="70"/>
    </location>
</feature>